<keyword evidence="2 5" id="KW-0812">Transmembrane</keyword>
<dbReference type="Pfam" id="PF00664">
    <property type="entry name" value="ABC_membrane"/>
    <property type="match status" value="1"/>
</dbReference>
<dbReference type="GO" id="GO:0016887">
    <property type="term" value="F:ATP hydrolysis activity"/>
    <property type="evidence" value="ECO:0007669"/>
    <property type="project" value="InterPro"/>
</dbReference>
<accession>A0A433DIL9</accession>
<organism evidence="7 8">
    <name type="scientific">Jimgerdemannia flammicorona</name>
    <dbReference type="NCBI Taxonomy" id="994334"/>
    <lineage>
        <taxon>Eukaryota</taxon>
        <taxon>Fungi</taxon>
        <taxon>Fungi incertae sedis</taxon>
        <taxon>Mucoromycota</taxon>
        <taxon>Mucoromycotina</taxon>
        <taxon>Endogonomycetes</taxon>
        <taxon>Endogonales</taxon>
        <taxon>Endogonaceae</taxon>
        <taxon>Jimgerdemannia</taxon>
    </lineage>
</organism>
<feature type="transmembrane region" description="Helical" evidence="5">
    <location>
        <begin position="182"/>
        <end position="203"/>
    </location>
</feature>
<comment type="subcellular location">
    <subcellularLocation>
        <location evidence="1">Membrane</location>
        <topology evidence="1">Multi-pass membrane protein</topology>
    </subcellularLocation>
</comment>
<dbReference type="GO" id="GO:0005524">
    <property type="term" value="F:ATP binding"/>
    <property type="evidence" value="ECO:0007669"/>
    <property type="project" value="InterPro"/>
</dbReference>
<feature type="transmembrane region" description="Helical" evidence="5">
    <location>
        <begin position="115"/>
        <end position="136"/>
    </location>
</feature>
<keyword evidence="4 5" id="KW-0472">Membrane</keyword>
<feature type="transmembrane region" description="Helical" evidence="5">
    <location>
        <begin position="78"/>
        <end position="103"/>
    </location>
</feature>
<dbReference type="GO" id="GO:0016020">
    <property type="term" value="C:membrane"/>
    <property type="evidence" value="ECO:0007669"/>
    <property type="project" value="UniProtKB-SubCell"/>
</dbReference>
<feature type="transmembrane region" description="Helical" evidence="5">
    <location>
        <begin position="502"/>
        <end position="521"/>
    </location>
</feature>
<feature type="transmembrane region" description="Helical" evidence="5">
    <location>
        <begin position="148"/>
        <end position="170"/>
    </location>
</feature>
<feature type="transmembrane region" description="Helical" evidence="5">
    <location>
        <begin position="12"/>
        <end position="32"/>
    </location>
</feature>
<keyword evidence="8" id="KW-1185">Reference proteome</keyword>
<dbReference type="SUPFAM" id="SSF90123">
    <property type="entry name" value="ABC transporter transmembrane region"/>
    <property type="match status" value="1"/>
</dbReference>
<dbReference type="Gene3D" id="1.20.1560.10">
    <property type="entry name" value="ABC transporter type 1, transmembrane domain"/>
    <property type="match status" value="1"/>
</dbReference>
<keyword evidence="3 5" id="KW-1133">Transmembrane helix</keyword>
<dbReference type="Proteomes" id="UP000268093">
    <property type="component" value="Unassembled WGS sequence"/>
</dbReference>
<dbReference type="PROSITE" id="PS50929">
    <property type="entry name" value="ABC_TM1F"/>
    <property type="match status" value="1"/>
</dbReference>
<name>A0A433DIL9_9FUNG</name>
<proteinExistence type="predicted"/>
<evidence type="ECO:0000256" key="4">
    <source>
        <dbReference type="ARBA" id="ARBA00023136"/>
    </source>
</evidence>
<dbReference type="PANTHER" id="PTHR24221">
    <property type="entry name" value="ATP-BINDING CASSETTE SUB-FAMILY B"/>
    <property type="match status" value="1"/>
</dbReference>
<evidence type="ECO:0000313" key="8">
    <source>
        <dbReference type="Proteomes" id="UP000268093"/>
    </source>
</evidence>
<evidence type="ECO:0000256" key="2">
    <source>
        <dbReference type="ARBA" id="ARBA00022692"/>
    </source>
</evidence>
<dbReference type="Gene3D" id="3.40.50.300">
    <property type="entry name" value="P-loop containing nucleotide triphosphate hydrolases"/>
    <property type="match status" value="1"/>
</dbReference>
<dbReference type="SUPFAM" id="SSF52540">
    <property type="entry name" value="P-loop containing nucleoside triphosphate hydrolases"/>
    <property type="match status" value="1"/>
</dbReference>
<evidence type="ECO:0000313" key="7">
    <source>
        <dbReference type="EMBL" id="RUP50690.1"/>
    </source>
</evidence>
<sequence>MTSIFCPSLGDFAVVPPTLSLVFLVCTIHLRFRSPERQPEKGSGTASSTPTDTVEAPNDNLFSAHGKHVDPTLVRTSLLVLTVYTLNNLVLCTFLTDVAILAFSGTLRGECLGSLLYYDLVSSTAWTFNLIGLYFGKEIRGKWGFLQHGFWFGATLLELGEFGVLTGRLYGARSALDILELFHYYLFAFRALFLAIICACLVLNIRRRLRKESIPSATSISSIYGTFNDGTEPRTPVAPATVSHKETPKVEQSAFANFGPKIKQILPFLYPAKDLRLQFIVLVCIGLLFMARGGIDALRTYLWVPIHQYTTRKLSVKILSHLHSLSLEYHLNRQTGEVLRIVDRGTTSVQDIFQSVLFRFLPAVADALIGVSYFTFAYGWSFGLIIFVVVIFYVAFTIGLTEQRTRYSRESNELDQEAEAMIVDSLLNYETVKYYTAEEFEIRRYANAVAKYQKLEFQSANTNNLLWIGQDTVINAGLCVGSLLLVWRVVHRELTVGDYVFFGQYIMQMFGQFGILGWIYIDMQHSLVDMEKMLELLKVEPTVKDSPDSKALVITEGNIVFDNVSFFYDHRNYALRKISFTIPKGATVALVGPSGGGKTTILRLLFRFYDVTSGRILVDGQDIRTVTQRSLRQSIGVVPQETSLFNESIMPGCRFNIRYGSFDATDEEVYAAAKAALIHDRIVAFPDGWFD</sequence>
<dbReference type="PANTHER" id="PTHR24221:SF654">
    <property type="entry name" value="ATP-BINDING CASSETTE SUB-FAMILY B MEMBER 6"/>
    <property type="match status" value="1"/>
</dbReference>
<protein>
    <submittedName>
        <fullName evidence="7">ABC transporter type 1, transmembrane domain-containing protein</fullName>
    </submittedName>
</protein>
<dbReference type="OrthoDB" id="6500128at2759"/>
<dbReference type="InterPro" id="IPR003439">
    <property type="entry name" value="ABC_transporter-like_ATP-bd"/>
</dbReference>
<evidence type="ECO:0000259" key="6">
    <source>
        <dbReference type="PROSITE" id="PS50929"/>
    </source>
</evidence>
<evidence type="ECO:0000256" key="1">
    <source>
        <dbReference type="ARBA" id="ARBA00004141"/>
    </source>
</evidence>
<dbReference type="InterPro" id="IPR027417">
    <property type="entry name" value="P-loop_NTPase"/>
</dbReference>
<feature type="transmembrane region" description="Helical" evidence="5">
    <location>
        <begin position="277"/>
        <end position="295"/>
    </location>
</feature>
<dbReference type="EMBL" id="RBNI01001244">
    <property type="protein sequence ID" value="RUP50690.1"/>
    <property type="molecule type" value="Genomic_DNA"/>
</dbReference>
<evidence type="ECO:0000256" key="3">
    <source>
        <dbReference type="ARBA" id="ARBA00022989"/>
    </source>
</evidence>
<dbReference type="InterPro" id="IPR039421">
    <property type="entry name" value="Type_1_exporter"/>
</dbReference>
<feature type="transmembrane region" description="Helical" evidence="5">
    <location>
        <begin position="378"/>
        <end position="400"/>
    </location>
</feature>
<feature type="domain" description="ABC transmembrane type-1" evidence="6">
    <location>
        <begin position="262"/>
        <end position="525"/>
    </location>
</feature>
<comment type="caution">
    <text evidence="7">The sequence shown here is derived from an EMBL/GenBank/DDBJ whole genome shotgun (WGS) entry which is preliminary data.</text>
</comment>
<dbReference type="AlphaFoldDB" id="A0A433DIL9"/>
<evidence type="ECO:0000256" key="5">
    <source>
        <dbReference type="SAM" id="Phobius"/>
    </source>
</evidence>
<dbReference type="GO" id="GO:0140359">
    <property type="term" value="F:ABC-type transporter activity"/>
    <property type="evidence" value="ECO:0007669"/>
    <property type="project" value="InterPro"/>
</dbReference>
<dbReference type="InterPro" id="IPR011527">
    <property type="entry name" value="ABC1_TM_dom"/>
</dbReference>
<dbReference type="InterPro" id="IPR036640">
    <property type="entry name" value="ABC1_TM_sf"/>
</dbReference>
<reference evidence="7 8" key="1">
    <citation type="journal article" date="2018" name="New Phytol.">
        <title>Phylogenomics of Endogonaceae and evolution of mycorrhizas within Mucoromycota.</title>
        <authorList>
            <person name="Chang Y."/>
            <person name="Desiro A."/>
            <person name="Na H."/>
            <person name="Sandor L."/>
            <person name="Lipzen A."/>
            <person name="Clum A."/>
            <person name="Barry K."/>
            <person name="Grigoriev I.V."/>
            <person name="Martin F.M."/>
            <person name="Stajich J.E."/>
            <person name="Smith M.E."/>
            <person name="Bonito G."/>
            <person name="Spatafora J.W."/>
        </authorList>
    </citation>
    <scope>NUCLEOTIDE SEQUENCE [LARGE SCALE GENOMIC DNA]</scope>
    <source>
        <strain evidence="7 8">GMNB39</strain>
    </source>
</reference>
<dbReference type="Pfam" id="PF00005">
    <property type="entry name" value="ABC_tran"/>
    <property type="match status" value="1"/>
</dbReference>
<gene>
    <name evidence="7" type="ORF">BC936DRAFT_138099</name>
</gene>